<sequence length="69" mass="8061">MSYVTVIKSVQLSTLIQRFFLDGEGKVKKYLLSGIWDGKFPKSQKFGHRPILANEGLQSRCEWWLEDEK</sequence>
<reference evidence="1 2" key="1">
    <citation type="submission" date="2015-09" db="EMBL/GenBank/DDBJ databases">
        <authorList>
            <consortium name="Swine Surveillance"/>
        </authorList>
    </citation>
    <scope>NUCLEOTIDE SEQUENCE [LARGE SCALE GENOMIC DNA]</scope>
    <source>
        <strain evidence="1 2">CECT 8383</strain>
    </source>
</reference>
<dbReference type="OrthoDB" id="9768004at2"/>
<dbReference type="STRING" id="340021.TM5383_01361"/>
<dbReference type="Proteomes" id="UP000051681">
    <property type="component" value="Unassembled WGS sequence"/>
</dbReference>
<evidence type="ECO:0000313" key="1">
    <source>
        <dbReference type="EMBL" id="CUH84156.1"/>
    </source>
</evidence>
<dbReference type="EMBL" id="CYSF01000006">
    <property type="protein sequence ID" value="CUH84156.1"/>
    <property type="molecule type" value="Genomic_DNA"/>
</dbReference>
<dbReference type="AlphaFoldDB" id="A0A0P1GPA4"/>
<name>A0A0P1GPA4_9RHOB</name>
<organism evidence="1 2">
    <name type="scientific">Thalassovita mediterranea</name>
    <dbReference type="NCBI Taxonomy" id="340021"/>
    <lineage>
        <taxon>Bacteria</taxon>
        <taxon>Pseudomonadati</taxon>
        <taxon>Pseudomonadota</taxon>
        <taxon>Alphaproteobacteria</taxon>
        <taxon>Rhodobacterales</taxon>
        <taxon>Roseobacteraceae</taxon>
        <taxon>Thalassovita</taxon>
    </lineage>
</organism>
<gene>
    <name evidence="1" type="ORF">TM5383_01361</name>
</gene>
<proteinExistence type="predicted"/>
<accession>A0A0P1GPA4</accession>
<keyword evidence="2" id="KW-1185">Reference proteome</keyword>
<protein>
    <submittedName>
        <fullName evidence="1">Uncharacterized protein</fullName>
    </submittedName>
</protein>
<evidence type="ECO:0000313" key="2">
    <source>
        <dbReference type="Proteomes" id="UP000051681"/>
    </source>
</evidence>